<dbReference type="InterPro" id="IPR004710">
    <property type="entry name" value="Bilac:Na_transpt"/>
</dbReference>
<keyword evidence="3 5" id="KW-1133">Transmembrane helix</keyword>
<evidence type="ECO:0000313" key="6">
    <source>
        <dbReference type="EMBL" id="SHI36042.1"/>
    </source>
</evidence>
<feature type="transmembrane region" description="Helical" evidence="5">
    <location>
        <begin position="206"/>
        <end position="228"/>
    </location>
</feature>
<accession>A0A1M6AHW9</accession>
<gene>
    <name evidence="6" type="ORF">SAMN05216261_0435</name>
</gene>
<keyword evidence="2 5" id="KW-0812">Transmembrane</keyword>
<dbReference type="InterPro" id="IPR038770">
    <property type="entry name" value="Na+/solute_symporter_sf"/>
</dbReference>
<dbReference type="Pfam" id="PF01758">
    <property type="entry name" value="SBF"/>
    <property type="match status" value="1"/>
</dbReference>
<dbReference type="Proteomes" id="UP000184396">
    <property type="component" value="Unassembled WGS sequence"/>
</dbReference>
<keyword evidence="4 5" id="KW-0472">Membrane</keyword>
<dbReference type="PANTHER" id="PTHR10361">
    <property type="entry name" value="SODIUM-BILE ACID COTRANSPORTER"/>
    <property type="match status" value="1"/>
</dbReference>
<dbReference type="GO" id="GO:0016020">
    <property type="term" value="C:membrane"/>
    <property type="evidence" value="ECO:0007669"/>
    <property type="project" value="UniProtKB-SubCell"/>
</dbReference>
<feature type="transmembrane region" description="Helical" evidence="5">
    <location>
        <begin position="7"/>
        <end position="25"/>
    </location>
</feature>
<evidence type="ECO:0000256" key="4">
    <source>
        <dbReference type="ARBA" id="ARBA00023136"/>
    </source>
</evidence>
<dbReference type="Gene3D" id="1.20.1530.20">
    <property type="match status" value="1"/>
</dbReference>
<name>A0A1M6AHW9_9FLAO</name>
<feature type="transmembrane region" description="Helical" evidence="5">
    <location>
        <begin position="116"/>
        <end position="139"/>
    </location>
</feature>
<organism evidence="6 7">
    <name type="scientific">Algibacter luteus</name>
    <dbReference type="NCBI Taxonomy" id="1178825"/>
    <lineage>
        <taxon>Bacteria</taxon>
        <taxon>Pseudomonadati</taxon>
        <taxon>Bacteroidota</taxon>
        <taxon>Flavobacteriia</taxon>
        <taxon>Flavobacteriales</taxon>
        <taxon>Flavobacteriaceae</taxon>
        <taxon>Algibacter</taxon>
    </lineage>
</organism>
<evidence type="ECO:0000256" key="2">
    <source>
        <dbReference type="ARBA" id="ARBA00022692"/>
    </source>
</evidence>
<feature type="transmembrane region" description="Helical" evidence="5">
    <location>
        <begin position="268"/>
        <end position="289"/>
    </location>
</feature>
<dbReference type="eggNOG" id="COG0385">
    <property type="taxonomic scope" value="Bacteria"/>
</dbReference>
<dbReference type="STRING" id="1178825.SAMN05216261_0435"/>
<dbReference type="InterPro" id="IPR002657">
    <property type="entry name" value="BilAc:Na_symport/Acr3"/>
</dbReference>
<dbReference type="AlphaFoldDB" id="A0A1M6AHW9"/>
<protein>
    <submittedName>
        <fullName evidence="6">Bile acid:Na+ symporter, BASS family</fullName>
    </submittedName>
</protein>
<feature type="transmembrane region" description="Helical" evidence="5">
    <location>
        <begin position="240"/>
        <end position="262"/>
    </location>
</feature>
<feature type="transmembrane region" description="Helical" evidence="5">
    <location>
        <begin position="86"/>
        <end position="104"/>
    </location>
</feature>
<evidence type="ECO:0000256" key="3">
    <source>
        <dbReference type="ARBA" id="ARBA00022989"/>
    </source>
</evidence>
<evidence type="ECO:0000313" key="7">
    <source>
        <dbReference type="Proteomes" id="UP000184396"/>
    </source>
</evidence>
<feature type="transmembrane region" description="Helical" evidence="5">
    <location>
        <begin position="31"/>
        <end position="48"/>
    </location>
</feature>
<comment type="subcellular location">
    <subcellularLocation>
        <location evidence="1">Membrane</location>
        <topology evidence="1">Multi-pass membrane protein</topology>
    </subcellularLocation>
</comment>
<evidence type="ECO:0000256" key="5">
    <source>
        <dbReference type="SAM" id="Phobius"/>
    </source>
</evidence>
<dbReference type="PANTHER" id="PTHR10361:SF28">
    <property type="entry name" value="P3 PROTEIN-RELATED"/>
    <property type="match status" value="1"/>
</dbReference>
<dbReference type="EMBL" id="FQYK01000001">
    <property type="protein sequence ID" value="SHI36042.1"/>
    <property type="molecule type" value="Genomic_DNA"/>
</dbReference>
<feature type="transmembrane region" description="Helical" evidence="5">
    <location>
        <begin position="55"/>
        <end position="74"/>
    </location>
</feature>
<reference evidence="6 7" key="1">
    <citation type="submission" date="2016-11" db="EMBL/GenBank/DDBJ databases">
        <authorList>
            <person name="Jaros S."/>
            <person name="Januszkiewicz K."/>
            <person name="Wedrychowicz H."/>
        </authorList>
    </citation>
    <scope>NUCLEOTIDE SEQUENCE [LARGE SCALE GENOMIC DNA]</scope>
    <source>
        <strain evidence="6 7">CGMCC 1.12213</strain>
    </source>
</reference>
<feature type="transmembrane region" description="Helical" evidence="5">
    <location>
        <begin position="172"/>
        <end position="194"/>
    </location>
</feature>
<feature type="transmembrane region" description="Helical" evidence="5">
    <location>
        <begin position="145"/>
        <end position="165"/>
    </location>
</feature>
<dbReference type="OrthoDB" id="9806785at2"/>
<evidence type="ECO:0000256" key="1">
    <source>
        <dbReference type="ARBA" id="ARBA00004141"/>
    </source>
</evidence>
<keyword evidence="7" id="KW-1185">Reference proteome</keyword>
<sequence length="359" mass="38945">MIKAFKISLISAAICFLITLIFLLIGYKQFIGIPIILLLTFLSITARCSQLYKSLSFTILIFAAVALAMFYPQLFIQIGDFKLKLLIVPLLQIIMFGMGTSMSIQDFKGVIKMPKGVLIGLICQFTIMPVLGFSIAQLFGFSSEIAAGIVLIGCSPSGLASNVMVFLAKANLALSITLTAISTLLAPFITPLLMELLAGEFIPIDIYQMMLSIVKMVIIPIIAGLIFNRLFHGKFPWLDILLPKISMGAIALIIVIIVAAGRDNLLDIGLLLVAAAIIHNTTGYFFGYWGCRLFKLKENDCRTIALEVGMQNGGLASGIALELGKVSTVGLAPAIFGPWMNISGSALASWWRDRTPVNQ</sequence>
<proteinExistence type="predicted"/>